<evidence type="ECO:0000313" key="2">
    <source>
        <dbReference type="EMBL" id="MEI4828207.1"/>
    </source>
</evidence>
<feature type="domain" description="Alpha-(1,6)-fucosyltransferase N- and catalytic" evidence="1">
    <location>
        <begin position="22"/>
        <end position="157"/>
    </location>
</feature>
<evidence type="ECO:0000313" key="3">
    <source>
        <dbReference type="Proteomes" id="UP001367922"/>
    </source>
</evidence>
<name>A0ABU8FSM1_9BACI</name>
<dbReference type="Gene3D" id="3.40.50.11350">
    <property type="match status" value="1"/>
</dbReference>
<reference evidence="2 3" key="1">
    <citation type="submission" date="2024-01" db="EMBL/GenBank/DDBJ databases">
        <title>Seven novel Bacillus-like species.</title>
        <authorList>
            <person name="Liu G."/>
        </authorList>
    </citation>
    <scope>NUCLEOTIDE SEQUENCE [LARGE SCALE GENOMIC DNA]</scope>
    <source>
        <strain evidence="2 3">FJAT-53711</strain>
    </source>
</reference>
<dbReference type="PANTHER" id="PTHR13132">
    <property type="entry name" value="ALPHA- 1,6 -FUCOSYLTRANSFERASE"/>
    <property type="match status" value="1"/>
</dbReference>
<dbReference type="CDD" id="cd11296">
    <property type="entry name" value="O-FucT_like"/>
    <property type="match status" value="1"/>
</dbReference>
<accession>A0ABU8FSM1</accession>
<dbReference type="RefSeq" id="WP_336480602.1">
    <property type="nucleotide sequence ID" value="NZ_JBAWSV010000001.1"/>
</dbReference>
<dbReference type="EMBL" id="JBAWSV010000001">
    <property type="protein sequence ID" value="MEI4828207.1"/>
    <property type="molecule type" value="Genomic_DNA"/>
</dbReference>
<dbReference type="InterPro" id="IPR045573">
    <property type="entry name" value="Fut8_N_cat"/>
</dbReference>
<dbReference type="Proteomes" id="UP001367922">
    <property type="component" value="Unassembled WGS sequence"/>
</dbReference>
<dbReference type="Pfam" id="PF19745">
    <property type="entry name" value="FUT8_N_cat"/>
    <property type="match status" value="1"/>
</dbReference>
<dbReference type="PANTHER" id="PTHR13132:SF29">
    <property type="entry name" value="ALPHA-(1,6)-FUCOSYLTRANSFERASE"/>
    <property type="match status" value="1"/>
</dbReference>
<organism evidence="2 3">
    <name type="scientific">Bacillus yunxiaonensis</name>
    <dbReference type="NCBI Taxonomy" id="3127665"/>
    <lineage>
        <taxon>Bacteria</taxon>
        <taxon>Bacillati</taxon>
        <taxon>Bacillota</taxon>
        <taxon>Bacilli</taxon>
        <taxon>Bacillales</taxon>
        <taxon>Bacillaceae</taxon>
        <taxon>Bacillus</taxon>
    </lineage>
</organism>
<keyword evidence="3" id="KW-1185">Reference proteome</keyword>
<evidence type="ECO:0000259" key="1">
    <source>
        <dbReference type="Pfam" id="PF19745"/>
    </source>
</evidence>
<proteinExistence type="predicted"/>
<comment type="caution">
    <text evidence="2">The sequence shown here is derived from an EMBL/GenBank/DDBJ whole genome shotgun (WGS) entry which is preliminary data.</text>
</comment>
<protein>
    <submittedName>
        <fullName evidence="2">O-fucosyltransferase family protein</fullName>
    </submittedName>
</protein>
<gene>
    <name evidence="2" type="ORF">WAX78_01845</name>
</gene>
<sequence length="175" mass="20493">MAYGLGVEDVYDYLYQKYFNLQPYLSNEIEDFYLKNMKNKHPILGMHIRGSDKIKECPNLYQLNNLYPKEIDSYLKNNPDASIFLLTDSESILTRYKELYGNKLIYTDSKRTSYNHVSVHNGGVPYYDTKQKCIDIIKDTYLAMKCNYFIGNHSSNVSVAVSRLKIWPEETIKLL</sequence>